<dbReference type="InterPro" id="IPR008974">
    <property type="entry name" value="TRAF-like"/>
</dbReference>
<keyword evidence="3" id="KW-1185">Reference proteome</keyword>
<accession>A0AAV7KHI5</accession>
<sequence>MSETIGKIVNFCIRNQKLGCLGGYNPSLLTQELSLIESEMLSCTECEGILRDPQHVDNGYRCKECMMDGEKGKLDETKSRLIGKLSAKCPFKEDGCEWEGTVATFLQHSETCNIIGIPCPYYSYGCNIVKTRKEMEKHEEQFLLIHLKMMKTRIDKIEREVRITGGIEWEIRGIKELVYRGGIQWSSCFYVGLYKFQISFQYEYENDPNYVGALIYLCNGDFDEGLEWPFCGKFTMEIVNKTDPSKSITYKFGTENGKIDAFLRPSNGDNGGFGCTDLASYEDLLLKSFSKDNSIILKVFIEHTPKWKRNYS</sequence>
<evidence type="ECO:0000259" key="1">
    <source>
        <dbReference type="PROSITE" id="PS50144"/>
    </source>
</evidence>
<dbReference type="SUPFAM" id="SSF49599">
    <property type="entry name" value="TRAF domain-like"/>
    <property type="match status" value="2"/>
</dbReference>
<evidence type="ECO:0000313" key="3">
    <source>
        <dbReference type="Proteomes" id="UP001165289"/>
    </source>
</evidence>
<dbReference type="Pfam" id="PF22486">
    <property type="entry name" value="MATH_2"/>
    <property type="match status" value="1"/>
</dbReference>
<dbReference type="PROSITE" id="PS50144">
    <property type="entry name" value="MATH"/>
    <property type="match status" value="1"/>
</dbReference>
<dbReference type="Gene3D" id="2.60.210.10">
    <property type="entry name" value="Apoptosis, Tumor Necrosis Factor Receptor Associated Protein 2, Chain A"/>
    <property type="match status" value="1"/>
</dbReference>
<gene>
    <name evidence="2" type="ORF">LOD99_13937</name>
</gene>
<dbReference type="PANTHER" id="PTHR10131">
    <property type="entry name" value="TNF RECEPTOR ASSOCIATED FACTOR"/>
    <property type="match status" value="1"/>
</dbReference>
<organism evidence="2 3">
    <name type="scientific">Oopsacas minuta</name>
    <dbReference type="NCBI Taxonomy" id="111878"/>
    <lineage>
        <taxon>Eukaryota</taxon>
        <taxon>Metazoa</taxon>
        <taxon>Porifera</taxon>
        <taxon>Hexactinellida</taxon>
        <taxon>Hexasterophora</taxon>
        <taxon>Lyssacinosida</taxon>
        <taxon>Leucopsacidae</taxon>
        <taxon>Oopsacas</taxon>
    </lineage>
</organism>
<dbReference type="AlphaFoldDB" id="A0AAV7KHI5"/>
<comment type="caution">
    <text evidence="2">The sequence shown here is derived from an EMBL/GenBank/DDBJ whole genome shotgun (WGS) entry which is preliminary data.</text>
</comment>
<reference evidence="2 3" key="1">
    <citation type="journal article" date="2023" name="BMC Biol.">
        <title>The compact genome of the sponge Oopsacas minuta (Hexactinellida) is lacking key metazoan core genes.</title>
        <authorList>
            <person name="Santini S."/>
            <person name="Schenkelaars Q."/>
            <person name="Jourda C."/>
            <person name="Duchesne M."/>
            <person name="Belahbib H."/>
            <person name="Rocher C."/>
            <person name="Selva M."/>
            <person name="Riesgo A."/>
            <person name="Vervoort M."/>
            <person name="Leys S.P."/>
            <person name="Kodjabachian L."/>
            <person name="Le Bivic A."/>
            <person name="Borchiellini C."/>
            <person name="Claverie J.M."/>
            <person name="Renard E."/>
        </authorList>
    </citation>
    <scope>NUCLEOTIDE SEQUENCE [LARGE SCALE GENOMIC DNA]</scope>
    <source>
        <strain evidence="2">SPO-2</strain>
    </source>
</reference>
<dbReference type="Proteomes" id="UP001165289">
    <property type="component" value="Unassembled WGS sequence"/>
</dbReference>
<protein>
    <submittedName>
        <fullName evidence="2">TNF receptor-associated factor 4</fullName>
    </submittedName>
</protein>
<keyword evidence="2" id="KW-0675">Receptor</keyword>
<dbReference type="PANTHER" id="PTHR10131:SF94">
    <property type="entry name" value="TNF RECEPTOR-ASSOCIATED FACTOR 4"/>
    <property type="match status" value="1"/>
</dbReference>
<name>A0AAV7KHI5_9METZ</name>
<dbReference type="InterPro" id="IPR002083">
    <property type="entry name" value="MATH/TRAF_dom"/>
</dbReference>
<evidence type="ECO:0000313" key="2">
    <source>
        <dbReference type="EMBL" id="KAI6660350.1"/>
    </source>
</evidence>
<feature type="domain" description="MATH" evidence="1">
    <location>
        <begin position="164"/>
        <end position="301"/>
    </location>
</feature>
<proteinExistence type="predicted"/>
<dbReference type="Gene3D" id="3.30.40.10">
    <property type="entry name" value="Zinc/RING finger domain, C3HC4 (zinc finger)"/>
    <property type="match status" value="1"/>
</dbReference>
<dbReference type="EMBL" id="JAKMXF010000033">
    <property type="protein sequence ID" value="KAI6660350.1"/>
    <property type="molecule type" value="Genomic_DNA"/>
</dbReference>
<dbReference type="InterPro" id="IPR013083">
    <property type="entry name" value="Znf_RING/FYVE/PHD"/>
</dbReference>